<feature type="compositionally biased region" description="Low complexity" evidence="5">
    <location>
        <begin position="573"/>
        <end position="582"/>
    </location>
</feature>
<evidence type="ECO:0000256" key="5">
    <source>
        <dbReference type="SAM" id="MobiDB-lite"/>
    </source>
</evidence>
<comment type="similarity">
    <text evidence="2">Belongs to the glycosyl hydrolase 13 family. GlgB subfamily.</text>
</comment>
<dbReference type="Pfam" id="PF00128">
    <property type="entry name" value="Alpha-amylase"/>
    <property type="match status" value="2"/>
</dbReference>
<protein>
    <recommendedName>
        <fullName evidence="3">1,4-alpha-glucan branching enzyme</fullName>
        <ecNumber evidence="3">2.4.1.18</ecNumber>
    </recommendedName>
</protein>
<feature type="region of interest" description="Disordered" evidence="5">
    <location>
        <begin position="1"/>
        <end position="32"/>
    </location>
</feature>
<proteinExistence type="inferred from homology"/>
<dbReference type="PANTHER" id="PTHR43651">
    <property type="entry name" value="1,4-ALPHA-GLUCAN-BRANCHING ENZYME"/>
    <property type="match status" value="1"/>
</dbReference>
<accession>A0ABP9J4U6</accession>
<gene>
    <name evidence="7" type="ORF">GCM10023258_08800</name>
</gene>
<dbReference type="InterPro" id="IPR017853">
    <property type="entry name" value="GH"/>
</dbReference>
<dbReference type="InterPro" id="IPR014756">
    <property type="entry name" value="Ig_E-set"/>
</dbReference>
<dbReference type="GO" id="GO:0016787">
    <property type="term" value="F:hydrolase activity"/>
    <property type="evidence" value="ECO:0007669"/>
    <property type="project" value="UniProtKB-KW"/>
</dbReference>
<dbReference type="Gene3D" id="2.60.40.1180">
    <property type="entry name" value="Golgi alpha-mannosidase II"/>
    <property type="match status" value="1"/>
</dbReference>
<dbReference type="InterPro" id="IPR044143">
    <property type="entry name" value="GlgB_N_E_set_prok"/>
</dbReference>
<dbReference type="InterPro" id="IPR013780">
    <property type="entry name" value="Glyco_hydro_b"/>
</dbReference>
<dbReference type="InterPro" id="IPR006048">
    <property type="entry name" value="A-amylase/branching_C"/>
</dbReference>
<feature type="region of interest" description="Disordered" evidence="5">
    <location>
        <begin position="573"/>
        <end position="596"/>
    </location>
</feature>
<dbReference type="SUPFAM" id="SSF51011">
    <property type="entry name" value="Glycosyl hydrolase domain"/>
    <property type="match status" value="1"/>
</dbReference>
<feature type="domain" description="Glycosyl hydrolase family 13 catalytic" evidence="6">
    <location>
        <begin position="137"/>
        <end position="489"/>
    </location>
</feature>
<keyword evidence="8" id="KW-1185">Reference proteome</keyword>
<evidence type="ECO:0000256" key="2">
    <source>
        <dbReference type="ARBA" id="ARBA00009000"/>
    </source>
</evidence>
<evidence type="ECO:0000313" key="7">
    <source>
        <dbReference type="EMBL" id="GAA5020260.1"/>
    </source>
</evidence>
<organism evidence="7 8">
    <name type="scientific">Terrabacter aeriphilus</name>
    <dbReference type="NCBI Taxonomy" id="515662"/>
    <lineage>
        <taxon>Bacteria</taxon>
        <taxon>Bacillati</taxon>
        <taxon>Actinomycetota</taxon>
        <taxon>Actinomycetes</taxon>
        <taxon>Micrococcales</taxon>
        <taxon>Intrasporangiaceae</taxon>
        <taxon>Terrabacter</taxon>
    </lineage>
</organism>
<evidence type="ECO:0000256" key="4">
    <source>
        <dbReference type="ARBA" id="ARBA00022679"/>
    </source>
</evidence>
<evidence type="ECO:0000256" key="3">
    <source>
        <dbReference type="ARBA" id="ARBA00012541"/>
    </source>
</evidence>
<keyword evidence="7" id="KW-0378">Hydrolase</keyword>
<dbReference type="Pfam" id="PF02922">
    <property type="entry name" value="CBM_48"/>
    <property type="match status" value="1"/>
</dbReference>
<dbReference type="InterPro" id="IPR013783">
    <property type="entry name" value="Ig-like_fold"/>
</dbReference>
<dbReference type="EC" id="2.4.1.18" evidence="3"/>
<dbReference type="PANTHER" id="PTHR43651:SF11">
    <property type="entry name" value="MALTO-OLIGOSYLTREHALOSE TREHALOHYDROLASE"/>
    <property type="match status" value="1"/>
</dbReference>
<dbReference type="Gene3D" id="3.20.20.80">
    <property type="entry name" value="Glycosidases"/>
    <property type="match status" value="1"/>
</dbReference>
<name>A0ABP9J4U6_9MICO</name>
<dbReference type="SUPFAM" id="SSF81296">
    <property type="entry name" value="E set domains"/>
    <property type="match status" value="1"/>
</dbReference>
<dbReference type="InterPro" id="IPR037439">
    <property type="entry name" value="Branching_enzy"/>
</dbReference>
<dbReference type="CDD" id="cd11325">
    <property type="entry name" value="AmyAc_GTHase"/>
    <property type="match status" value="1"/>
</dbReference>
<comment type="caution">
    <text evidence="7">The sequence shown here is derived from an EMBL/GenBank/DDBJ whole genome shotgun (WGS) entry which is preliminary data.</text>
</comment>
<dbReference type="Pfam" id="PF02806">
    <property type="entry name" value="Alpha-amylase_C"/>
    <property type="match status" value="1"/>
</dbReference>
<sequence length="613" mass="66824">MAAPLTRRRLEPDMPAPEPHRPGLGSMPHDGGTAFRVWAPNADAVAVTGSFTDWSEDGHPLEAEEHGHWYADVEGARAGDEYQFVITNGDQRLMRIDPRARVVTNSSGNAVIYDRDGFDWEGDSFGCPPHDELVIYETHIGSFVASEGDAGDLGGLAGKLGYLAELGITAVELMPVAEFAGDYSWGYNPSNPFAVESGYGGADALKAFVREAHRHGIAVILDVVLNHYGPSDLSLWQFDGWSENDKGGIYFYNDERSATPWGDTRPDYGREEVRAYLLDNVLMWLEEFHLDGLRFDATLYVRTVDGLGTGDLPEGWDVMRAITSTVRERHPDKILIAEDLQADPAMTSTDDGGAGFHAQWDTSFVHPVRELLTAVDDSGRSMGALAEALRGVDEPFRRIVYTESHDEVANGKLRVPHEVDGDDPSGWAAQKRATLGFALALTAPGIPMLFQGQEFLEDEWFRDDVPLDWERAEQFRDIVRLTRDLILLRRDAEGVSRGLRGEGFDVLHLDDGAKTLAWARQSDDAAAVVVVNAAAEPREVSTRLPHGGHWAVRFNSDASTYSALFAGHDTQGVDAVEGPVEGPEGEGPDSGEGSVAHGTVSVGAYSLVVLTPA</sequence>
<reference evidence="8" key="1">
    <citation type="journal article" date="2019" name="Int. J. Syst. Evol. Microbiol.">
        <title>The Global Catalogue of Microorganisms (GCM) 10K type strain sequencing project: providing services to taxonomists for standard genome sequencing and annotation.</title>
        <authorList>
            <consortium name="The Broad Institute Genomics Platform"/>
            <consortium name="The Broad Institute Genome Sequencing Center for Infectious Disease"/>
            <person name="Wu L."/>
            <person name="Ma J."/>
        </authorList>
    </citation>
    <scope>NUCLEOTIDE SEQUENCE [LARGE SCALE GENOMIC DNA]</scope>
    <source>
        <strain evidence="8">JCM 17687</strain>
    </source>
</reference>
<dbReference type="InterPro" id="IPR006047">
    <property type="entry name" value="GH13_cat_dom"/>
</dbReference>
<evidence type="ECO:0000313" key="8">
    <source>
        <dbReference type="Proteomes" id="UP001500427"/>
    </source>
</evidence>
<dbReference type="SMART" id="SM00642">
    <property type="entry name" value="Aamy"/>
    <property type="match status" value="1"/>
</dbReference>
<dbReference type="InterPro" id="IPR004193">
    <property type="entry name" value="Glyco_hydro_13_N"/>
</dbReference>
<keyword evidence="4" id="KW-0808">Transferase</keyword>
<evidence type="ECO:0000256" key="1">
    <source>
        <dbReference type="ARBA" id="ARBA00000826"/>
    </source>
</evidence>
<comment type="catalytic activity">
    <reaction evidence="1">
        <text>Transfers a segment of a (1-&gt;4)-alpha-D-glucan chain to a primary hydroxy group in a similar glucan chain.</text>
        <dbReference type="EC" id="2.4.1.18"/>
    </reaction>
</comment>
<dbReference type="EMBL" id="BAABIW010000006">
    <property type="protein sequence ID" value="GAA5020260.1"/>
    <property type="molecule type" value="Genomic_DNA"/>
</dbReference>
<dbReference type="PIRSF" id="PIRSF000463">
    <property type="entry name" value="GlgB"/>
    <property type="match status" value="1"/>
</dbReference>
<dbReference type="CDD" id="cd02855">
    <property type="entry name" value="E_set_GBE_prok_N"/>
    <property type="match status" value="1"/>
</dbReference>
<dbReference type="SUPFAM" id="SSF51445">
    <property type="entry name" value="(Trans)glycosidases"/>
    <property type="match status" value="1"/>
</dbReference>
<dbReference type="Gene3D" id="2.60.40.10">
    <property type="entry name" value="Immunoglobulins"/>
    <property type="match status" value="1"/>
</dbReference>
<evidence type="ECO:0000259" key="6">
    <source>
        <dbReference type="SMART" id="SM00642"/>
    </source>
</evidence>
<dbReference type="Proteomes" id="UP001500427">
    <property type="component" value="Unassembled WGS sequence"/>
</dbReference>